<protein>
    <submittedName>
        <fullName evidence="1">Uncharacterized protein</fullName>
    </submittedName>
</protein>
<accession>A0AA38GQU0</accession>
<name>A0AA38GQU0_TAXCH</name>
<evidence type="ECO:0000313" key="1">
    <source>
        <dbReference type="EMBL" id="KAH9326879.1"/>
    </source>
</evidence>
<sequence>NLRINNHHRPNTEDYWANCADDFEARRRHYEHYGRLSLQLIKELNLYQIPKGFQDDDIDLLSFEYETLIKHTPLEDMDWYKKEKGNLVVILTAVL</sequence>
<keyword evidence="2" id="KW-1185">Reference proteome</keyword>
<feature type="non-terminal residue" evidence="1">
    <location>
        <position position="95"/>
    </location>
</feature>
<dbReference type="AlphaFoldDB" id="A0AA38GQU0"/>
<gene>
    <name evidence="1" type="ORF">KI387_007057</name>
</gene>
<comment type="caution">
    <text evidence="1">The sequence shown here is derived from an EMBL/GenBank/DDBJ whole genome shotgun (WGS) entry which is preliminary data.</text>
</comment>
<organism evidence="1 2">
    <name type="scientific">Taxus chinensis</name>
    <name type="common">Chinese yew</name>
    <name type="synonym">Taxus wallichiana var. chinensis</name>
    <dbReference type="NCBI Taxonomy" id="29808"/>
    <lineage>
        <taxon>Eukaryota</taxon>
        <taxon>Viridiplantae</taxon>
        <taxon>Streptophyta</taxon>
        <taxon>Embryophyta</taxon>
        <taxon>Tracheophyta</taxon>
        <taxon>Spermatophyta</taxon>
        <taxon>Pinopsida</taxon>
        <taxon>Pinidae</taxon>
        <taxon>Conifers II</taxon>
        <taxon>Cupressales</taxon>
        <taxon>Taxaceae</taxon>
        <taxon>Taxus</taxon>
    </lineage>
</organism>
<dbReference type="EMBL" id="JAHRHJ020000002">
    <property type="protein sequence ID" value="KAH9326879.1"/>
    <property type="molecule type" value="Genomic_DNA"/>
</dbReference>
<reference evidence="1 2" key="1">
    <citation type="journal article" date="2021" name="Nat. Plants">
        <title>The Taxus genome provides insights into paclitaxel biosynthesis.</title>
        <authorList>
            <person name="Xiong X."/>
            <person name="Gou J."/>
            <person name="Liao Q."/>
            <person name="Li Y."/>
            <person name="Zhou Q."/>
            <person name="Bi G."/>
            <person name="Li C."/>
            <person name="Du R."/>
            <person name="Wang X."/>
            <person name="Sun T."/>
            <person name="Guo L."/>
            <person name="Liang H."/>
            <person name="Lu P."/>
            <person name="Wu Y."/>
            <person name="Zhang Z."/>
            <person name="Ro D.K."/>
            <person name="Shang Y."/>
            <person name="Huang S."/>
            <person name="Yan J."/>
        </authorList>
    </citation>
    <scope>NUCLEOTIDE SEQUENCE [LARGE SCALE GENOMIC DNA]</scope>
    <source>
        <strain evidence="1">Ta-2019</strain>
    </source>
</reference>
<evidence type="ECO:0000313" key="2">
    <source>
        <dbReference type="Proteomes" id="UP000824469"/>
    </source>
</evidence>
<proteinExistence type="predicted"/>
<dbReference type="Proteomes" id="UP000824469">
    <property type="component" value="Unassembled WGS sequence"/>
</dbReference>
<feature type="non-terminal residue" evidence="1">
    <location>
        <position position="1"/>
    </location>
</feature>